<dbReference type="Pfam" id="PF00708">
    <property type="entry name" value="Acylphosphatase"/>
    <property type="match status" value="1"/>
</dbReference>
<sequence>MVRYYIIVDGRVQGVGFRFFCTMTARKYDLTGWVRNMENGMVEMEVQGDDSSITKYIKDIKKGNRFIRVDELYQKKIEILPNERTFTEKY</sequence>
<dbReference type="EMBL" id="CYZV01000009">
    <property type="protein sequence ID" value="CUN92558.1"/>
    <property type="molecule type" value="Genomic_DNA"/>
</dbReference>
<feature type="active site" evidence="5">
    <location>
        <position position="18"/>
    </location>
</feature>
<evidence type="ECO:0000256" key="4">
    <source>
        <dbReference type="ARBA" id="ARBA00047645"/>
    </source>
</evidence>
<evidence type="ECO:0000256" key="3">
    <source>
        <dbReference type="ARBA" id="ARBA00015991"/>
    </source>
</evidence>
<evidence type="ECO:0000256" key="6">
    <source>
        <dbReference type="RuleBase" id="RU000553"/>
    </source>
</evidence>
<dbReference type="Gene3D" id="3.30.70.100">
    <property type="match status" value="1"/>
</dbReference>
<dbReference type="InterPro" id="IPR020456">
    <property type="entry name" value="Acylphosphatase"/>
</dbReference>
<dbReference type="PROSITE" id="PS51160">
    <property type="entry name" value="ACYLPHOSPHATASE_3"/>
    <property type="match status" value="1"/>
</dbReference>
<dbReference type="PROSITE" id="PS00151">
    <property type="entry name" value="ACYLPHOSPHATASE_2"/>
    <property type="match status" value="1"/>
</dbReference>
<dbReference type="GeneID" id="83011266"/>
<dbReference type="RefSeq" id="WP_042396335.1">
    <property type="nucleotide sequence ID" value="NZ_CYYT01000011.1"/>
</dbReference>
<dbReference type="PANTHER" id="PTHR47268:SF4">
    <property type="entry name" value="ACYLPHOSPHATASE"/>
    <property type="match status" value="1"/>
</dbReference>
<evidence type="ECO:0000256" key="1">
    <source>
        <dbReference type="ARBA" id="ARBA00005614"/>
    </source>
</evidence>
<accession>A0A174AYT3</accession>
<reference evidence="9 10" key="1">
    <citation type="submission" date="2015-09" db="EMBL/GenBank/DDBJ databases">
        <authorList>
            <consortium name="Pathogen Informatics"/>
        </authorList>
    </citation>
    <scope>NUCLEOTIDE SEQUENCE [LARGE SCALE GENOMIC DNA]</scope>
    <source>
        <strain evidence="9 10">2789STDY5834855</strain>
    </source>
</reference>
<dbReference type="InterPro" id="IPR001792">
    <property type="entry name" value="Acylphosphatase-like_dom"/>
</dbReference>
<dbReference type="InterPro" id="IPR017968">
    <property type="entry name" value="Acylphosphatase_CS"/>
</dbReference>
<evidence type="ECO:0000256" key="2">
    <source>
        <dbReference type="ARBA" id="ARBA00012150"/>
    </source>
</evidence>
<evidence type="ECO:0000259" key="8">
    <source>
        <dbReference type="PROSITE" id="PS51160"/>
    </source>
</evidence>
<dbReference type="GO" id="GO:0003998">
    <property type="term" value="F:acylphosphatase activity"/>
    <property type="evidence" value="ECO:0007669"/>
    <property type="project" value="UniProtKB-EC"/>
</dbReference>
<dbReference type="PANTHER" id="PTHR47268">
    <property type="entry name" value="ACYLPHOSPHATASE"/>
    <property type="match status" value="1"/>
</dbReference>
<dbReference type="InterPro" id="IPR036046">
    <property type="entry name" value="Acylphosphatase-like_dom_sf"/>
</dbReference>
<name>A0A174AYT3_9CLOT</name>
<dbReference type="Proteomes" id="UP000095558">
    <property type="component" value="Unassembled WGS sequence"/>
</dbReference>
<dbReference type="PROSITE" id="PS00150">
    <property type="entry name" value="ACYLPHOSPHATASE_1"/>
    <property type="match status" value="1"/>
</dbReference>
<organism evidence="9 10">
    <name type="scientific">Clostridium disporicum</name>
    <dbReference type="NCBI Taxonomy" id="84024"/>
    <lineage>
        <taxon>Bacteria</taxon>
        <taxon>Bacillati</taxon>
        <taxon>Bacillota</taxon>
        <taxon>Clostridia</taxon>
        <taxon>Eubacteriales</taxon>
        <taxon>Clostridiaceae</taxon>
        <taxon>Clostridium</taxon>
    </lineage>
</organism>
<feature type="active site" evidence="5">
    <location>
        <position position="36"/>
    </location>
</feature>
<evidence type="ECO:0000256" key="7">
    <source>
        <dbReference type="RuleBase" id="RU004168"/>
    </source>
</evidence>
<dbReference type="SUPFAM" id="SSF54975">
    <property type="entry name" value="Acylphosphatase/BLUF domain-like"/>
    <property type="match status" value="1"/>
</dbReference>
<dbReference type="AlphaFoldDB" id="A0A174AYT3"/>
<dbReference type="EC" id="3.6.1.7" evidence="2 5"/>
<protein>
    <recommendedName>
        <fullName evidence="3 5">Acylphosphatase</fullName>
        <ecNumber evidence="2 5">3.6.1.7</ecNumber>
    </recommendedName>
</protein>
<gene>
    <name evidence="9" type="primary">acyP</name>
    <name evidence="9" type="ORF">ERS852470_01019</name>
</gene>
<feature type="domain" description="Acylphosphatase-like" evidence="8">
    <location>
        <begin position="3"/>
        <end position="90"/>
    </location>
</feature>
<evidence type="ECO:0000313" key="10">
    <source>
        <dbReference type="Proteomes" id="UP000095558"/>
    </source>
</evidence>
<evidence type="ECO:0000313" key="9">
    <source>
        <dbReference type="EMBL" id="CUN92558.1"/>
    </source>
</evidence>
<comment type="catalytic activity">
    <reaction evidence="4 5 6">
        <text>an acyl phosphate + H2O = a carboxylate + phosphate + H(+)</text>
        <dbReference type="Rhea" id="RHEA:14965"/>
        <dbReference type="ChEBI" id="CHEBI:15377"/>
        <dbReference type="ChEBI" id="CHEBI:15378"/>
        <dbReference type="ChEBI" id="CHEBI:29067"/>
        <dbReference type="ChEBI" id="CHEBI:43474"/>
        <dbReference type="ChEBI" id="CHEBI:59918"/>
        <dbReference type="EC" id="3.6.1.7"/>
    </reaction>
</comment>
<keyword evidence="5 6" id="KW-0378">Hydrolase</keyword>
<comment type="similarity">
    <text evidence="1 7">Belongs to the acylphosphatase family.</text>
</comment>
<proteinExistence type="inferred from homology"/>
<dbReference type="OrthoDB" id="9808093at2"/>
<evidence type="ECO:0000256" key="5">
    <source>
        <dbReference type="PROSITE-ProRule" id="PRU00520"/>
    </source>
</evidence>
<dbReference type="PRINTS" id="PR00112">
    <property type="entry name" value="ACYLPHPHTASE"/>
</dbReference>